<dbReference type="PANTHER" id="PTHR37526:SF1">
    <property type="entry name" value="PROTEIN TUSB"/>
    <property type="match status" value="1"/>
</dbReference>
<protein>
    <submittedName>
        <fullName evidence="3">Sulfur relay protein DsrH</fullName>
    </submittedName>
</protein>
<dbReference type="SUPFAM" id="SSF75169">
    <property type="entry name" value="DsrEFH-like"/>
    <property type="match status" value="1"/>
</dbReference>
<dbReference type="RefSeq" id="WP_069669919.1">
    <property type="nucleotide sequence ID" value="NZ_BPEU01000021.1"/>
</dbReference>
<keyword evidence="5" id="KW-1185">Reference proteome</keyword>
<dbReference type="Pfam" id="PF04077">
    <property type="entry name" value="DsrH"/>
    <property type="match status" value="1"/>
</dbReference>
<comment type="caution">
    <text evidence="3">The sequence shown here is derived from an EMBL/GenBank/DDBJ whole genome shotgun (WGS) entry which is preliminary data.</text>
</comment>
<dbReference type="EMBL" id="BPEU01000021">
    <property type="protein sequence ID" value="GIU43246.1"/>
    <property type="molecule type" value="Genomic_DNA"/>
</dbReference>
<dbReference type="OrthoDB" id="9795117at2"/>
<dbReference type="STRING" id="23.BEL05_04645"/>
<reference evidence="3 4" key="1">
    <citation type="submission" date="2016-07" db="EMBL/GenBank/DDBJ databases">
        <title>Whole-genome of two Shewanella species isolated from a digestive organ of sea cucumber Apostichopus japonicus Selenka 1867.</title>
        <authorList>
            <person name="Hong H.-H."/>
            <person name="Choi H."/>
            <person name="Cheon S."/>
            <person name="Oh J.-S."/>
            <person name="Lee H.-G."/>
            <person name="Park C."/>
        </authorList>
    </citation>
    <scope>NUCLEOTIDE SEQUENCE [LARGE SCALE GENOMIC DNA]</scope>
    <source>
        <strain evidence="3 4">CSB03KR</strain>
    </source>
</reference>
<dbReference type="Proteomes" id="UP000095230">
    <property type="component" value="Unassembled WGS sequence"/>
</dbReference>
<gene>
    <name evidence="2" type="ORF">BEL05_04645</name>
    <name evidence="3" type="ORF">BEL05_15965</name>
    <name evidence="1" type="ORF">TUM3794_28450</name>
</gene>
<evidence type="ECO:0000313" key="3">
    <source>
        <dbReference type="EMBL" id="OEG75731.1"/>
    </source>
</evidence>
<dbReference type="InterPro" id="IPR007215">
    <property type="entry name" value="Sulphur_relay_TusB/DsrH"/>
</dbReference>
<proteinExistence type="predicted"/>
<dbReference type="InterPro" id="IPR027396">
    <property type="entry name" value="DsrEFH-like"/>
</dbReference>
<dbReference type="PANTHER" id="PTHR37526">
    <property type="entry name" value="PROTEIN TUSB"/>
    <property type="match status" value="1"/>
</dbReference>
<dbReference type="Gene3D" id="3.40.1260.10">
    <property type="entry name" value="DsrEFH-like"/>
    <property type="match status" value="1"/>
</dbReference>
<name>A0A1E5IYS7_SHECO</name>
<reference evidence="1 5" key="2">
    <citation type="submission" date="2021-05" db="EMBL/GenBank/DDBJ databases">
        <title>Molecular characterization for Shewanella algae harboring chromosomal blaOXA-55-like strains isolated from clinical and environment sample.</title>
        <authorList>
            <person name="Ohama Y."/>
            <person name="Aoki K."/>
            <person name="Harada S."/>
            <person name="Moriya K."/>
            <person name="Ishii Y."/>
            <person name="Tateda K."/>
        </authorList>
    </citation>
    <scope>NUCLEOTIDE SEQUENCE [LARGE SCALE GENOMIC DNA]</scope>
    <source>
        <strain evidence="1 5">MBTL60-118</strain>
    </source>
</reference>
<dbReference type="GO" id="GO:0002143">
    <property type="term" value="P:tRNA wobble position uridine thiolation"/>
    <property type="evidence" value="ECO:0007669"/>
    <property type="project" value="InterPro"/>
</dbReference>
<sequence>MILHLIQQSPNQDRALACCLPFVQNHDTIMLLGDSINALLLAEWQNRLQPLNVRMLTVDVQARGLTQRLSHCTQISYQEFVSLSLNHSKVISW</sequence>
<evidence type="ECO:0000313" key="5">
    <source>
        <dbReference type="Proteomes" id="UP000773469"/>
    </source>
</evidence>
<dbReference type="AlphaFoldDB" id="A0A1E5IYS7"/>
<dbReference type="GO" id="GO:1990228">
    <property type="term" value="C:sulfurtransferase complex"/>
    <property type="evidence" value="ECO:0007669"/>
    <property type="project" value="TreeGrafter"/>
</dbReference>
<organism evidence="3 4">
    <name type="scientific">Shewanella colwelliana</name>
    <name type="common">Alteromonas colwelliana</name>
    <dbReference type="NCBI Taxonomy" id="23"/>
    <lineage>
        <taxon>Bacteria</taxon>
        <taxon>Pseudomonadati</taxon>
        <taxon>Pseudomonadota</taxon>
        <taxon>Gammaproteobacteria</taxon>
        <taxon>Alteromonadales</taxon>
        <taxon>Shewanellaceae</taxon>
        <taxon>Shewanella</taxon>
    </lineage>
</organism>
<dbReference type="Proteomes" id="UP000773469">
    <property type="component" value="Unassembled WGS sequence"/>
</dbReference>
<evidence type="ECO:0000313" key="2">
    <source>
        <dbReference type="EMBL" id="OEG72274.1"/>
    </source>
</evidence>
<dbReference type="EMBL" id="MCBT01000048">
    <property type="protein sequence ID" value="OEG72274.1"/>
    <property type="molecule type" value="Genomic_DNA"/>
</dbReference>
<accession>A0A1E5IYS7</accession>
<dbReference type="EMBL" id="MCBT01000001">
    <property type="protein sequence ID" value="OEG75731.1"/>
    <property type="molecule type" value="Genomic_DNA"/>
</dbReference>
<evidence type="ECO:0000313" key="1">
    <source>
        <dbReference type="EMBL" id="GIU43246.1"/>
    </source>
</evidence>
<dbReference type="NCBIfam" id="TIGR03011">
    <property type="entry name" value="sulf_tusB_dsrH"/>
    <property type="match status" value="1"/>
</dbReference>
<evidence type="ECO:0000313" key="4">
    <source>
        <dbReference type="Proteomes" id="UP000095230"/>
    </source>
</evidence>